<dbReference type="eggNOG" id="COG0845">
    <property type="taxonomic scope" value="Bacteria"/>
</dbReference>
<protein>
    <submittedName>
        <fullName evidence="6">Acriflavin resistance protein, AcrA/AcrE family</fullName>
    </submittedName>
</protein>
<evidence type="ECO:0000259" key="4">
    <source>
        <dbReference type="Pfam" id="PF25973"/>
    </source>
</evidence>
<dbReference type="SUPFAM" id="SSF111369">
    <property type="entry name" value="HlyD-like secretion proteins"/>
    <property type="match status" value="2"/>
</dbReference>
<evidence type="ECO:0000313" key="7">
    <source>
        <dbReference type="Proteomes" id="UP000001520"/>
    </source>
</evidence>
<keyword evidence="3" id="KW-0732">Signal</keyword>
<dbReference type="Gene3D" id="1.10.287.470">
    <property type="entry name" value="Helix hairpin bin"/>
    <property type="match status" value="1"/>
</dbReference>
<comment type="similarity">
    <text evidence="1">Belongs to the membrane fusion protein (MFP) (TC 8.A.1) family.</text>
</comment>
<accession>D3PAE3</accession>
<proteinExistence type="inferred from homology"/>
<keyword evidence="2" id="KW-0175">Coiled coil</keyword>
<feature type="chain" id="PRO_5003048039" evidence="3">
    <location>
        <begin position="25"/>
        <end position="393"/>
    </location>
</feature>
<gene>
    <name evidence="6" type="ordered locus">DEFDS_0054</name>
</gene>
<dbReference type="Proteomes" id="UP000001520">
    <property type="component" value="Chromosome"/>
</dbReference>
<dbReference type="InterPro" id="IPR006143">
    <property type="entry name" value="RND_pump_MFP"/>
</dbReference>
<dbReference type="Gene3D" id="2.40.50.100">
    <property type="match status" value="1"/>
</dbReference>
<dbReference type="InterPro" id="IPR058647">
    <property type="entry name" value="BSH_CzcB-like"/>
</dbReference>
<dbReference type="Pfam" id="PF25973">
    <property type="entry name" value="BSH_CzcB"/>
    <property type="match status" value="1"/>
</dbReference>
<dbReference type="KEGG" id="ddf:DEFDS_0054"/>
<feature type="domain" description="CzcB-like barrel-sandwich hybrid" evidence="4">
    <location>
        <begin position="64"/>
        <end position="238"/>
    </location>
</feature>
<dbReference type="PANTHER" id="PTHR30469:SF15">
    <property type="entry name" value="HLYD FAMILY OF SECRETION PROTEINS"/>
    <property type="match status" value="1"/>
</dbReference>
<feature type="signal peptide" evidence="3">
    <location>
        <begin position="1"/>
        <end position="24"/>
    </location>
</feature>
<dbReference type="PROSITE" id="PS51257">
    <property type="entry name" value="PROKAR_LIPOPROTEIN"/>
    <property type="match status" value="1"/>
</dbReference>
<dbReference type="PANTHER" id="PTHR30469">
    <property type="entry name" value="MULTIDRUG RESISTANCE PROTEIN MDTA"/>
    <property type="match status" value="1"/>
</dbReference>
<dbReference type="PRINTS" id="PR01490">
    <property type="entry name" value="RTXTOXIND"/>
</dbReference>
<dbReference type="InterPro" id="IPR058637">
    <property type="entry name" value="YknX-like_C"/>
</dbReference>
<dbReference type="GO" id="GO:0015562">
    <property type="term" value="F:efflux transmembrane transporter activity"/>
    <property type="evidence" value="ECO:0007669"/>
    <property type="project" value="TreeGrafter"/>
</dbReference>
<dbReference type="GO" id="GO:1990281">
    <property type="term" value="C:efflux pump complex"/>
    <property type="evidence" value="ECO:0007669"/>
    <property type="project" value="TreeGrafter"/>
</dbReference>
<dbReference type="OrthoDB" id="9806939at2"/>
<evidence type="ECO:0000256" key="2">
    <source>
        <dbReference type="SAM" id="Coils"/>
    </source>
</evidence>
<dbReference type="Gene3D" id="2.40.30.170">
    <property type="match status" value="1"/>
</dbReference>
<dbReference type="RefSeq" id="WP_013006814.1">
    <property type="nucleotide sequence ID" value="NC_013939.1"/>
</dbReference>
<evidence type="ECO:0000256" key="3">
    <source>
        <dbReference type="SAM" id="SignalP"/>
    </source>
</evidence>
<evidence type="ECO:0000313" key="6">
    <source>
        <dbReference type="EMBL" id="BAI79566.1"/>
    </source>
</evidence>
<dbReference type="Gene3D" id="2.40.420.20">
    <property type="match status" value="1"/>
</dbReference>
<dbReference type="NCBIfam" id="TIGR01730">
    <property type="entry name" value="RND_mfp"/>
    <property type="match status" value="1"/>
</dbReference>
<evidence type="ECO:0000259" key="5">
    <source>
        <dbReference type="Pfam" id="PF25989"/>
    </source>
</evidence>
<sequence length="393" mass="43578">MRKLYALLVLIAFFAISCSSGKEAKKEESIYTPKKVNVKISMVTKKKIADMDTFSGTVFSDTTTFLMPKVVGYVEKIYVQEGETFKKGDLLIKLKSKELEDKKRFAFASVKEADNGLKQAELGIEMAKRQYEQAKAGFELAEKTYKRFQNLLKNESVSQQEFDEVEAKYKMAKASLELAEKNLNLAKEKYEQVKIKREQALAALSEVNTYLSYTEIKAPFDGIVLEKKTDIGNLAAPGAPLLKIGSKKTVVYAFVNEGVLNKIKVGDNVNVFIPAINKGYGAKVLEISPDVDPATRNFKIKLTGCDACVPGMYAKVQVKGDMDDVIVVPENAVVKRGQLEIVFVDKNGKAELRIVKTGRKFEDGIEILSGLKPGERIVIENADKLNAGDILEG</sequence>
<organism evidence="6 7">
    <name type="scientific">Deferribacter desulfuricans (strain DSM 14783 / JCM 11476 / NBRC 101012 / SSM1)</name>
    <dbReference type="NCBI Taxonomy" id="639282"/>
    <lineage>
        <taxon>Bacteria</taxon>
        <taxon>Pseudomonadati</taxon>
        <taxon>Deferribacterota</taxon>
        <taxon>Deferribacteres</taxon>
        <taxon>Deferribacterales</taxon>
        <taxon>Deferribacteraceae</taxon>
        <taxon>Deferribacter</taxon>
    </lineage>
</organism>
<dbReference type="EMBL" id="AP011529">
    <property type="protein sequence ID" value="BAI79566.1"/>
    <property type="molecule type" value="Genomic_DNA"/>
</dbReference>
<dbReference type="Pfam" id="PF25989">
    <property type="entry name" value="YknX_C"/>
    <property type="match status" value="1"/>
</dbReference>
<dbReference type="STRING" id="639282.DEFDS_0054"/>
<evidence type="ECO:0000256" key="1">
    <source>
        <dbReference type="ARBA" id="ARBA00009477"/>
    </source>
</evidence>
<name>D3PAE3_DEFDS</name>
<feature type="coiled-coil region" evidence="2">
    <location>
        <begin position="110"/>
        <end position="203"/>
    </location>
</feature>
<dbReference type="HOGENOM" id="CLU_018816_1_4_0"/>
<reference evidence="6 7" key="1">
    <citation type="journal article" date="2010" name="DNA Res.">
        <title>Bacterial lifestyle in a deep-sea hydrothermal vent chimney revealed by the genome sequence of the thermophilic bacterium Deferribacter desulfuricans SSM1.</title>
        <authorList>
            <person name="Takaki Y."/>
            <person name="Shimamura S."/>
            <person name="Nakagawa S."/>
            <person name="Fukuhara Y."/>
            <person name="Horikawa H."/>
            <person name="Ankai A."/>
            <person name="Harada T."/>
            <person name="Hosoyama A."/>
            <person name="Oguchi A."/>
            <person name="Fukui S."/>
            <person name="Fujita N."/>
            <person name="Takami H."/>
            <person name="Takai K."/>
        </authorList>
    </citation>
    <scope>NUCLEOTIDE SEQUENCE [LARGE SCALE GENOMIC DNA]</scope>
    <source>
        <strain evidence="7">DSM 14783 / JCM 11476 / NBRC 101012 / SSM1</strain>
    </source>
</reference>
<keyword evidence="7" id="KW-1185">Reference proteome</keyword>
<dbReference type="AlphaFoldDB" id="D3PAE3"/>
<feature type="domain" description="YknX-like C-terminal permuted SH3-like" evidence="5">
    <location>
        <begin position="325"/>
        <end position="389"/>
    </location>
</feature>